<evidence type="ECO:0000313" key="3">
    <source>
        <dbReference type="Proteomes" id="UP000604825"/>
    </source>
</evidence>
<name>A0A811QZD6_9POAL</name>
<evidence type="ECO:0000313" key="2">
    <source>
        <dbReference type="EMBL" id="CAD6261850.1"/>
    </source>
</evidence>
<feature type="compositionally biased region" description="Basic and acidic residues" evidence="1">
    <location>
        <begin position="203"/>
        <end position="220"/>
    </location>
</feature>
<reference evidence="2" key="1">
    <citation type="submission" date="2020-10" db="EMBL/GenBank/DDBJ databases">
        <authorList>
            <person name="Han B."/>
            <person name="Lu T."/>
            <person name="Zhao Q."/>
            <person name="Huang X."/>
            <person name="Zhao Y."/>
        </authorList>
    </citation>
    <scope>NUCLEOTIDE SEQUENCE</scope>
</reference>
<feature type="region of interest" description="Disordered" evidence="1">
    <location>
        <begin position="91"/>
        <end position="124"/>
    </location>
</feature>
<sequence length="220" mass="23141">MAAATDVDLVDDLDDIDIDIDDFDVIQALDFDLLADDDREFRGGGAYYSAIFSDADIVRHFRHGCEDGDGDGDSGAAATCGWLLAGLGDDDDCGDGAEEEEAGSSSSADSGITYDGPLAPAAGDDADAEAMSAYVAELERFLLDDDEQPEVDESLLGVVDDYFAGDQLLATAEVVPAAGGAAGRTEGEEEEEEEKGDGGEDVLAAREDEQSDSRKRARYE</sequence>
<dbReference type="Proteomes" id="UP000604825">
    <property type="component" value="Unassembled WGS sequence"/>
</dbReference>
<organism evidence="2 3">
    <name type="scientific">Miscanthus lutarioriparius</name>
    <dbReference type="NCBI Taxonomy" id="422564"/>
    <lineage>
        <taxon>Eukaryota</taxon>
        <taxon>Viridiplantae</taxon>
        <taxon>Streptophyta</taxon>
        <taxon>Embryophyta</taxon>
        <taxon>Tracheophyta</taxon>
        <taxon>Spermatophyta</taxon>
        <taxon>Magnoliopsida</taxon>
        <taxon>Liliopsida</taxon>
        <taxon>Poales</taxon>
        <taxon>Poaceae</taxon>
        <taxon>PACMAD clade</taxon>
        <taxon>Panicoideae</taxon>
        <taxon>Andropogonodae</taxon>
        <taxon>Andropogoneae</taxon>
        <taxon>Saccharinae</taxon>
        <taxon>Miscanthus</taxon>
    </lineage>
</organism>
<feature type="region of interest" description="Disordered" evidence="1">
    <location>
        <begin position="178"/>
        <end position="220"/>
    </location>
</feature>
<evidence type="ECO:0000256" key="1">
    <source>
        <dbReference type="SAM" id="MobiDB-lite"/>
    </source>
</evidence>
<accession>A0A811QZD6</accession>
<gene>
    <name evidence="2" type="ORF">NCGR_LOCUS45236</name>
</gene>
<comment type="caution">
    <text evidence="2">The sequence shown here is derived from an EMBL/GenBank/DDBJ whole genome shotgun (WGS) entry which is preliminary data.</text>
</comment>
<protein>
    <submittedName>
        <fullName evidence="2">Uncharacterized protein</fullName>
    </submittedName>
</protein>
<dbReference type="AlphaFoldDB" id="A0A811QZD6"/>
<dbReference type="EMBL" id="CAJGYO010000012">
    <property type="protein sequence ID" value="CAD6261850.1"/>
    <property type="molecule type" value="Genomic_DNA"/>
</dbReference>
<feature type="compositionally biased region" description="Low complexity" evidence="1">
    <location>
        <begin position="103"/>
        <end position="123"/>
    </location>
</feature>
<feature type="compositionally biased region" description="Acidic residues" evidence="1">
    <location>
        <begin position="91"/>
        <end position="102"/>
    </location>
</feature>
<proteinExistence type="predicted"/>
<keyword evidence="3" id="KW-1185">Reference proteome</keyword>